<protein>
    <recommendedName>
        <fullName evidence="3">Amino acid permease/ SLC12A domain-containing protein</fullName>
    </recommendedName>
</protein>
<dbReference type="AlphaFoldDB" id="A0A1X7UQY6"/>
<sequence>LFYCLSFIGLLIMRYTKRNIKRPFKVWTPVPMVMICSTLFLITVPLVFMSVERWYILLGLILVLTGTPLYLLLIYYKYRPAVFTRISSMIIGVSNTIFYTSSFKNTEDMTIEYSYQ</sequence>
<keyword evidence="1" id="KW-0472">Membrane</keyword>
<dbReference type="InterPro" id="IPR050598">
    <property type="entry name" value="AminoAcid_Transporter"/>
</dbReference>
<proteinExistence type="predicted"/>
<feature type="transmembrane region" description="Helical" evidence="1">
    <location>
        <begin position="26"/>
        <end position="48"/>
    </location>
</feature>
<evidence type="ECO:0008006" key="3">
    <source>
        <dbReference type="Google" id="ProtNLM"/>
    </source>
</evidence>
<name>A0A1X7UQY6_AMPQE</name>
<dbReference type="InParanoid" id="A0A1X7UQY6"/>
<dbReference type="GO" id="GO:0015179">
    <property type="term" value="F:L-amino acid transmembrane transporter activity"/>
    <property type="evidence" value="ECO:0007669"/>
    <property type="project" value="TreeGrafter"/>
</dbReference>
<evidence type="ECO:0000313" key="2">
    <source>
        <dbReference type="EnsemblMetazoa" id="Aqu2.1.30178_001"/>
    </source>
</evidence>
<dbReference type="OrthoDB" id="10062876at2759"/>
<dbReference type="PANTHER" id="PTHR11785:SF512">
    <property type="entry name" value="SOBREMESA, ISOFORM B"/>
    <property type="match status" value="1"/>
</dbReference>
<dbReference type="STRING" id="400682.A0A1X7UQY6"/>
<reference evidence="2" key="1">
    <citation type="submission" date="2017-05" db="UniProtKB">
        <authorList>
            <consortium name="EnsemblMetazoa"/>
        </authorList>
    </citation>
    <scope>IDENTIFICATION</scope>
</reference>
<dbReference type="PANTHER" id="PTHR11785">
    <property type="entry name" value="AMINO ACID TRANSPORTER"/>
    <property type="match status" value="1"/>
</dbReference>
<accession>A0A1X7UQY6</accession>
<keyword evidence="1" id="KW-0812">Transmembrane</keyword>
<dbReference type="EnsemblMetazoa" id="Aqu2.1.30178_001">
    <property type="protein sequence ID" value="Aqu2.1.30178_001"/>
    <property type="gene ID" value="Aqu2.1.30178"/>
</dbReference>
<evidence type="ECO:0000256" key="1">
    <source>
        <dbReference type="SAM" id="Phobius"/>
    </source>
</evidence>
<keyword evidence="1" id="KW-1133">Transmembrane helix</keyword>
<organism evidence="2">
    <name type="scientific">Amphimedon queenslandica</name>
    <name type="common">Sponge</name>
    <dbReference type="NCBI Taxonomy" id="400682"/>
    <lineage>
        <taxon>Eukaryota</taxon>
        <taxon>Metazoa</taxon>
        <taxon>Porifera</taxon>
        <taxon>Demospongiae</taxon>
        <taxon>Heteroscleromorpha</taxon>
        <taxon>Haplosclerida</taxon>
        <taxon>Niphatidae</taxon>
        <taxon>Amphimedon</taxon>
    </lineage>
</organism>
<feature type="transmembrane region" description="Helical" evidence="1">
    <location>
        <begin position="54"/>
        <end position="76"/>
    </location>
</feature>